<keyword evidence="6" id="KW-0198">Cysteine biosynthesis</keyword>
<evidence type="ECO:0000256" key="3">
    <source>
        <dbReference type="ARBA" id="ARBA00009077"/>
    </source>
</evidence>
<evidence type="ECO:0000313" key="11">
    <source>
        <dbReference type="Proteomes" id="UP000298030"/>
    </source>
</evidence>
<feature type="compositionally biased region" description="Low complexity" evidence="9">
    <location>
        <begin position="389"/>
        <end position="401"/>
    </location>
</feature>
<keyword evidence="6" id="KW-0028">Amino-acid biosynthesis</keyword>
<dbReference type="InterPro" id="IPR000277">
    <property type="entry name" value="Cys/Met-Metab_PyrdxlP-dep_enz"/>
</dbReference>
<dbReference type="AlphaFoldDB" id="A0A4Y7T6P0"/>
<organism evidence="10 11">
    <name type="scientific">Coprinellus micaceus</name>
    <name type="common">Glistening ink-cap mushroom</name>
    <name type="synonym">Coprinus micaceus</name>
    <dbReference type="NCBI Taxonomy" id="71717"/>
    <lineage>
        <taxon>Eukaryota</taxon>
        <taxon>Fungi</taxon>
        <taxon>Dikarya</taxon>
        <taxon>Basidiomycota</taxon>
        <taxon>Agaricomycotina</taxon>
        <taxon>Agaricomycetes</taxon>
        <taxon>Agaricomycetidae</taxon>
        <taxon>Agaricales</taxon>
        <taxon>Agaricineae</taxon>
        <taxon>Psathyrellaceae</taxon>
        <taxon>Coprinellus</taxon>
    </lineage>
</organism>
<feature type="compositionally biased region" description="Polar residues" evidence="9">
    <location>
        <begin position="9"/>
        <end position="32"/>
    </location>
</feature>
<dbReference type="PANTHER" id="PTHR11808">
    <property type="entry name" value="TRANS-SULFURATION ENZYME FAMILY MEMBER"/>
    <property type="match status" value="1"/>
</dbReference>
<evidence type="ECO:0000256" key="6">
    <source>
        <dbReference type="ARBA" id="ARBA00023192"/>
    </source>
</evidence>
<name>A0A4Y7T6P0_COPMI</name>
<dbReference type="Proteomes" id="UP000298030">
    <property type="component" value="Unassembled WGS sequence"/>
</dbReference>
<gene>
    <name evidence="10" type="ORF">FA13DRAFT_1792743</name>
</gene>
<dbReference type="PROSITE" id="PS00868">
    <property type="entry name" value="CYS_MET_METAB_PP"/>
    <property type="match status" value="1"/>
</dbReference>
<comment type="similarity">
    <text evidence="3 8">Belongs to the trans-sulfuration enzymes family.</text>
</comment>
<comment type="caution">
    <text evidence="10">The sequence shown here is derived from an EMBL/GenBank/DDBJ whole genome shotgun (WGS) entry which is preliminary data.</text>
</comment>
<dbReference type="Gene3D" id="3.40.640.10">
    <property type="entry name" value="Type I PLP-dependent aspartate aminotransferase-like (Major domain)"/>
    <property type="match status" value="1"/>
</dbReference>
<keyword evidence="11" id="KW-1185">Reference proteome</keyword>
<feature type="region of interest" description="Disordered" evidence="9">
    <location>
        <begin position="389"/>
        <end position="436"/>
    </location>
</feature>
<dbReference type="GO" id="GO:0004123">
    <property type="term" value="F:cystathionine gamma-lyase activity"/>
    <property type="evidence" value="ECO:0007669"/>
    <property type="project" value="TreeGrafter"/>
</dbReference>
<evidence type="ECO:0000256" key="7">
    <source>
        <dbReference type="ARBA" id="ARBA00029853"/>
    </source>
</evidence>
<comment type="cofactor">
    <cofactor evidence="1 8">
        <name>pyridoxal 5'-phosphate</name>
        <dbReference type="ChEBI" id="CHEBI:597326"/>
    </cofactor>
</comment>
<evidence type="ECO:0000313" key="10">
    <source>
        <dbReference type="EMBL" id="TEB29800.1"/>
    </source>
</evidence>
<evidence type="ECO:0000256" key="4">
    <source>
        <dbReference type="ARBA" id="ARBA00012085"/>
    </source>
</evidence>
<protein>
    <recommendedName>
        <fullName evidence="4">cystathionine gamma-lyase</fullName>
        <ecNumber evidence="4">4.4.1.1</ecNumber>
    </recommendedName>
    <alternativeName>
        <fullName evidence="7">Gamma-cystathionase</fullName>
    </alternativeName>
</protein>
<evidence type="ECO:0000256" key="5">
    <source>
        <dbReference type="ARBA" id="ARBA00022898"/>
    </source>
</evidence>
<dbReference type="OrthoDB" id="3512640at2759"/>
<proteinExistence type="inferred from homology"/>
<accession>A0A4Y7T6P0</accession>
<evidence type="ECO:0000256" key="8">
    <source>
        <dbReference type="RuleBase" id="RU362118"/>
    </source>
</evidence>
<reference evidence="10 11" key="1">
    <citation type="journal article" date="2019" name="Nat. Ecol. Evol.">
        <title>Megaphylogeny resolves global patterns of mushroom evolution.</title>
        <authorList>
            <person name="Varga T."/>
            <person name="Krizsan K."/>
            <person name="Foldi C."/>
            <person name="Dima B."/>
            <person name="Sanchez-Garcia M."/>
            <person name="Sanchez-Ramirez S."/>
            <person name="Szollosi G.J."/>
            <person name="Szarkandi J.G."/>
            <person name="Papp V."/>
            <person name="Albert L."/>
            <person name="Andreopoulos W."/>
            <person name="Angelini C."/>
            <person name="Antonin V."/>
            <person name="Barry K.W."/>
            <person name="Bougher N.L."/>
            <person name="Buchanan P."/>
            <person name="Buyck B."/>
            <person name="Bense V."/>
            <person name="Catcheside P."/>
            <person name="Chovatia M."/>
            <person name="Cooper J."/>
            <person name="Damon W."/>
            <person name="Desjardin D."/>
            <person name="Finy P."/>
            <person name="Geml J."/>
            <person name="Haridas S."/>
            <person name="Hughes K."/>
            <person name="Justo A."/>
            <person name="Karasinski D."/>
            <person name="Kautmanova I."/>
            <person name="Kiss B."/>
            <person name="Kocsube S."/>
            <person name="Kotiranta H."/>
            <person name="LaButti K.M."/>
            <person name="Lechner B.E."/>
            <person name="Liimatainen K."/>
            <person name="Lipzen A."/>
            <person name="Lukacs Z."/>
            <person name="Mihaltcheva S."/>
            <person name="Morgado L.N."/>
            <person name="Niskanen T."/>
            <person name="Noordeloos M.E."/>
            <person name="Ohm R.A."/>
            <person name="Ortiz-Santana B."/>
            <person name="Ovrebo C."/>
            <person name="Racz N."/>
            <person name="Riley R."/>
            <person name="Savchenko A."/>
            <person name="Shiryaev A."/>
            <person name="Soop K."/>
            <person name="Spirin V."/>
            <person name="Szebenyi C."/>
            <person name="Tomsovsky M."/>
            <person name="Tulloss R.E."/>
            <person name="Uehling J."/>
            <person name="Grigoriev I.V."/>
            <person name="Vagvolgyi C."/>
            <person name="Papp T."/>
            <person name="Martin F.M."/>
            <person name="Miettinen O."/>
            <person name="Hibbett D.S."/>
            <person name="Nagy L.G."/>
        </authorList>
    </citation>
    <scope>NUCLEOTIDE SEQUENCE [LARGE SCALE GENOMIC DNA]</scope>
    <source>
        <strain evidence="10 11">FP101781</strain>
    </source>
</reference>
<dbReference type="GO" id="GO:0019346">
    <property type="term" value="P:transsulfuration"/>
    <property type="evidence" value="ECO:0007669"/>
    <property type="project" value="InterPro"/>
</dbReference>
<evidence type="ECO:0000256" key="9">
    <source>
        <dbReference type="SAM" id="MobiDB-lite"/>
    </source>
</evidence>
<comment type="pathway">
    <text evidence="2">Amino-acid biosynthesis; L-cysteine biosynthesis; L-cysteine from L-homocysteine and L-serine: step 2/2.</text>
</comment>
<evidence type="ECO:0000256" key="1">
    <source>
        <dbReference type="ARBA" id="ARBA00001933"/>
    </source>
</evidence>
<keyword evidence="5 8" id="KW-0663">Pyridoxal phosphate</keyword>
<dbReference type="Pfam" id="PF01053">
    <property type="entry name" value="Cys_Met_Meta_PP"/>
    <property type="match status" value="2"/>
</dbReference>
<dbReference type="InterPro" id="IPR054542">
    <property type="entry name" value="Cys_met_metab_PP"/>
</dbReference>
<feature type="region of interest" description="Disordered" evidence="9">
    <location>
        <begin position="1"/>
        <end position="57"/>
    </location>
</feature>
<dbReference type="STRING" id="71717.A0A4Y7T6P0"/>
<evidence type="ECO:0000256" key="2">
    <source>
        <dbReference type="ARBA" id="ARBA00005038"/>
    </source>
</evidence>
<feature type="compositionally biased region" description="Low complexity" evidence="9">
    <location>
        <begin position="409"/>
        <end position="431"/>
    </location>
</feature>
<dbReference type="SUPFAM" id="SSF53383">
    <property type="entry name" value="PLP-dependent transferases"/>
    <property type="match status" value="1"/>
</dbReference>
<dbReference type="Gene3D" id="3.90.1150.10">
    <property type="entry name" value="Aspartate Aminotransferase, domain 1"/>
    <property type="match status" value="1"/>
</dbReference>
<dbReference type="InterPro" id="IPR015424">
    <property type="entry name" value="PyrdxlP-dep_Trfase"/>
</dbReference>
<dbReference type="GO" id="GO:0019343">
    <property type="term" value="P:cysteine biosynthetic process via cystathionine"/>
    <property type="evidence" value="ECO:0007669"/>
    <property type="project" value="TreeGrafter"/>
</dbReference>
<dbReference type="GO" id="GO:0005737">
    <property type="term" value="C:cytoplasm"/>
    <property type="evidence" value="ECO:0007669"/>
    <property type="project" value="TreeGrafter"/>
</dbReference>
<dbReference type="InterPro" id="IPR015422">
    <property type="entry name" value="PyrdxlP-dep_Trfase_small"/>
</dbReference>
<dbReference type="InterPro" id="IPR015421">
    <property type="entry name" value="PyrdxlP-dep_Trfase_major"/>
</dbReference>
<dbReference type="GO" id="GO:0030170">
    <property type="term" value="F:pyridoxal phosphate binding"/>
    <property type="evidence" value="ECO:0007669"/>
    <property type="project" value="InterPro"/>
</dbReference>
<sequence>MSPALDLSNGVSASLSNGHSLPHTNGLHTNGGSHPLKSKPTPPPHTDGFSTLAIHTGSHPDPSTGAVIPPISLSTTFAQSSPGVHLGFEYSRSDNPNRRALEELLASIEVGGKEGLGFASGSAATGVVVQALGGARVVEKEGRDGERVRDVEVPHVLSVNDVYGGTYRYLKRVASEGQGLDVTLLDIENATEEDIRAAIRRNTKLIWLESPTNPTLKTLPIPLIARIAREPLPGSSSVPILLGADLVLHSLTKYVNGHSDVVMGGVIVPDPSSHPAPQSLVGRNPEARQEQAKKFYEKLRFLQNATGAIPSPYDCWLAQRGAKTLGLRMKAHGVNGLKVAKVLEAHPLVQKVIYPGLPSNPGYKQAWANLSSHARRWIEEEVVPLSSKSTTSSAASSYAPTPLSPPSPLSSTDSLPPSPLDPSSSSPADHATPPRDGFPFSGMVSFSLSSYDAAVAFLQKSRLFTLAESLGGVESLAEHPASMTHGGIPRAERIAIGIDDGLVRLSVGIEEAEDLVEDVVQALDYVAGLGL</sequence>
<dbReference type="EMBL" id="QPFP01000025">
    <property type="protein sequence ID" value="TEB29800.1"/>
    <property type="molecule type" value="Genomic_DNA"/>
</dbReference>
<dbReference type="PANTHER" id="PTHR11808:SF15">
    <property type="entry name" value="CYSTATHIONINE GAMMA-LYASE"/>
    <property type="match status" value="1"/>
</dbReference>
<dbReference type="EC" id="4.4.1.1" evidence="4"/>